<accession>A0ABS8YD45</accession>
<reference evidence="1 2" key="1">
    <citation type="submission" date="2021-11" db="EMBL/GenBank/DDBJ databases">
        <title>Draft genome sequence of Paenibacillus profundus YoMME, a new Gram-positive bacteria with exoelectrogenic properties.</title>
        <authorList>
            <person name="Hubenova Y."/>
            <person name="Hubenova E."/>
            <person name="Manasiev Y."/>
            <person name="Peykov S."/>
            <person name="Mitov M."/>
        </authorList>
    </citation>
    <scope>NUCLEOTIDE SEQUENCE [LARGE SCALE GENOMIC DNA]</scope>
    <source>
        <strain evidence="1 2">YoMME</strain>
    </source>
</reference>
<keyword evidence="2" id="KW-1185">Reference proteome</keyword>
<sequence>MNKLNANGTRTVEVVKNGQTPQPSQQIMLTARKVEGVAYPANTWRNK</sequence>
<dbReference type="Proteomes" id="UP001199916">
    <property type="component" value="Unassembled WGS sequence"/>
</dbReference>
<evidence type="ECO:0000313" key="1">
    <source>
        <dbReference type="EMBL" id="MCE5169933.1"/>
    </source>
</evidence>
<proteinExistence type="predicted"/>
<protein>
    <submittedName>
        <fullName evidence="1">Uncharacterized protein</fullName>
    </submittedName>
</protein>
<name>A0ABS8YD45_9BACL</name>
<comment type="caution">
    <text evidence="1">The sequence shown here is derived from an EMBL/GenBank/DDBJ whole genome shotgun (WGS) entry which is preliminary data.</text>
</comment>
<dbReference type="EMBL" id="JAJNBZ010000007">
    <property type="protein sequence ID" value="MCE5169933.1"/>
    <property type="molecule type" value="Genomic_DNA"/>
</dbReference>
<evidence type="ECO:0000313" key="2">
    <source>
        <dbReference type="Proteomes" id="UP001199916"/>
    </source>
</evidence>
<gene>
    <name evidence="1" type="ORF">LQV63_11485</name>
</gene>
<organism evidence="1 2">
    <name type="scientific">Paenibacillus profundus</name>
    <dbReference type="NCBI Taxonomy" id="1173085"/>
    <lineage>
        <taxon>Bacteria</taxon>
        <taxon>Bacillati</taxon>
        <taxon>Bacillota</taxon>
        <taxon>Bacilli</taxon>
        <taxon>Bacillales</taxon>
        <taxon>Paenibacillaceae</taxon>
        <taxon>Paenibacillus</taxon>
    </lineage>
</organism>